<comment type="caution">
    <text evidence="10">The sequence shown here is derived from an EMBL/GenBank/DDBJ whole genome shotgun (WGS) entry which is preliminary data.</text>
</comment>
<evidence type="ECO:0000256" key="7">
    <source>
        <dbReference type="ARBA" id="ARBA00023242"/>
    </source>
</evidence>
<keyword evidence="7" id="KW-0539">Nucleus</keyword>
<feature type="compositionally biased region" description="Polar residues" evidence="8">
    <location>
        <begin position="93"/>
        <end position="102"/>
    </location>
</feature>
<evidence type="ECO:0000256" key="3">
    <source>
        <dbReference type="ARBA" id="ARBA00010042"/>
    </source>
</evidence>
<evidence type="ECO:0000256" key="5">
    <source>
        <dbReference type="ARBA" id="ARBA00022829"/>
    </source>
</evidence>
<dbReference type="OrthoDB" id="6123at2759"/>
<dbReference type="GO" id="GO:0005634">
    <property type="term" value="C:nucleus"/>
    <property type="evidence" value="ECO:0007669"/>
    <property type="project" value="UniProtKB-SubCell"/>
</dbReference>
<evidence type="ECO:0000256" key="1">
    <source>
        <dbReference type="ARBA" id="ARBA00004123"/>
    </source>
</evidence>
<feature type="compositionally biased region" description="Basic and acidic residues" evidence="8">
    <location>
        <begin position="700"/>
        <end position="736"/>
    </location>
</feature>
<comment type="subcellular location">
    <subcellularLocation>
        <location evidence="2">Cytoplasm</location>
        <location evidence="2">Cytoskeleton</location>
        <location evidence="2">Spindle</location>
    </subcellularLocation>
    <subcellularLocation>
        <location evidence="1">Nucleus</location>
    </subcellularLocation>
</comment>
<dbReference type="AlphaFoldDB" id="R4XF44"/>
<dbReference type="Proteomes" id="UP000013776">
    <property type="component" value="Unassembled WGS sequence"/>
</dbReference>
<accession>R4XF44</accession>
<keyword evidence="5" id="KW-0159">Chromosome partition</keyword>
<dbReference type="VEuPathDB" id="FungiDB:TAPDE_004858"/>
<evidence type="ECO:0000256" key="6">
    <source>
        <dbReference type="ARBA" id="ARBA00023212"/>
    </source>
</evidence>
<feature type="region of interest" description="Disordered" evidence="8">
    <location>
        <begin position="278"/>
        <end position="306"/>
    </location>
</feature>
<feature type="compositionally biased region" description="Low complexity" evidence="8">
    <location>
        <begin position="103"/>
        <end position="119"/>
    </location>
</feature>
<dbReference type="GO" id="GO:0005819">
    <property type="term" value="C:spindle"/>
    <property type="evidence" value="ECO:0007669"/>
    <property type="project" value="UniProtKB-SubCell"/>
</dbReference>
<protein>
    <recommendedName>
        <fullName evidence="9">Inner centromere protein ARK-binding domain-containing protein</fullName>
    </recommendedName>
</protein>
<reference evidence="10 11" key="1">
    <citation type="journal article" date="2013" name="MBio">
        <title>Genome sequencing of the plant pathogen Taphrina deformans, the causal agent of peach leaf curl.</title>
        <authorList>
            <person name="Cisse O.H."/>
            <person name="Almeida J.M.G.C.F."/>
            <person name="Fonseca A."/>
            <person name="Kumar A.A."/>
            <person name="Salojaervi J."/>
            <person name="Overmyer K."/>
            <person name="Hauser P.M."/>
            <person name="Pagni M."/>
        </authorList>
    </citation>
    <scope>NUCLEOTIDE SEQUENCE [LARGE SCALE GENOMIC DNA]</scope>
    <source>
        <strain evidence="11">PYCC 5710 / ATCC 11124 / CBS 356.35 / IMI 108563 / JCM 9778 / NBRC 8474</strain>
    </source>
</reference>
<dbReference type="EMBL" id="CAHR02000232">
    <property type="protein sequence ID" value="CCG84401.1"/>
    <property type="molecule type" value="Genomic_DNA"/>
</dbReference>
<dbReference type="InterPro" id="IPR005635">
    <property type="entry name" value="Inner_centromere_prot_ARK-bd"/>
</dbReference>
<feature type="region of interest" description="Disordered" evidence="8">
    <location>
        <begin position="633"/>
        <end position="655"/>
    </location>
</feature>
<feature type="region of interest" description="Disordered" evidence="8">
    <location>
        <begin position="350"/>
        <end position="370"/>
    </location>
</feature>
<dbReference type="eggNOG" id="ENOG502S0AD">
    <property type="taxonomic scope" value="Eukaryota"/>
</dbReference>
<evidence type="ECO:0000256" key="4">
    <source>
        <dbReference type="ARBA" id="ARBA00022490"/>
    </source>
</evidence>
<evidence type="ECO:0000313" key="10">
    <source>
        <dbReference type="EMBL" id="CCG84401.1"/>
    </source>
</evidence>
<proteinExistence type="inferred from homology"/>
<feature type="region of interest" description="Disordered" evidence="8">
    <location>
        <begin position="917"/>
        <end position="939"/>
    </location>
</feature>
<feature type="compositionally biased region" description="Basic and acidic residues" evidence="8">
    <location>
        <begin position="635"/>
        <end position="645"/>
    </location>
</feature>
<feature type="region of interest" description="Disordered" evidence="8">
    <location>
        <begin position="847"/>
        <end position="869"/>
    </location>
</feature>
<dbReference type="PANTHER" id="PTHR13142:SF1">
    <property type="entry name" value="INNER CENTROMERE PROTEIN"/>
    <property type="match status" value="1"/>
</dbReference>
<keyword evidence="11" id="KW-1185">Reference proteome</keyword>
<feature type="compositionally biased region" description="Polar residues" evidence="8">
    <location>
        <begin position="523"/>
        <end position="541"/>
    </location>
</feature>
<feature type="compositionally biased region" description="Polar residues" evidence="8">
    <location>
        <begin position="484"/>
        <end position="500"/>
    </location>
</feature>
<dbReference type="Pfam" id="PF03941">
    <property type="entry name" value="INCENP_ARK-bind"/>
    <property type="match status" value="1"/>
</dbReference>
<feature type="domain" description="Inner centromere protein ARK-binding" evidence="9">
    <location>
        <begin position="915"/>
        <end position="973"/>
    </location>
</feature>
<sequence>MSNALQFSKEQTFHCLEEMSMHVAKDLDWIQGYKAEVIASLLSHDMTETELLSAEGIGEAHEFSSVVIGSKDDSDTVNSTHELAQHVHGSATSIIKTPTTQDESTAPISTTESSETSNSPIQRLSVQTAHYERPVTDTQPQLEPLILGHTRNVLKSPDELNKVPRLLCLEDGNKEVVETSMIPLKIVGNRRSTHDDQIEMDIFTPVEIEKLNEPTQHKDTRLTADNQEIDTDYLQPINLNSPEKTAHRNDSAYFSAAESPSTTSAAQSSPRKSIAFASLPPRQPFSKKSLGPRSSQSHASVFDGPRSSQKIFAGELSEKSIVKIEPLSTPHMTNRVKANLPKQALQVEKEQQTVESTQEGHLSETSKESVAKDIQNPFETVSIETASQPQVTAVSTTEDEDWLPRFETSVPSPRKPKESFQATELPTLLHDGQPMQPGNPTRPESIMSQLNKVDQATPGPIKAAMQAASAKATSYLRQARTAFGSPSINHTKVFRSTTPMQSPPKPRLKTEPQTPKLYPTLDASIQPSQKPSMIPSKTPSKSPDKHKLLAESPRRSPRRSPKKGTEAIQSMAVIAARNASAKATTEALVESHVKKTNNEQLRIESPARNSRLATKPVMHVKAKPLSIRVATASQREIDNTKDRKVQPSSTRALENSAASILSRTTMENGQLEYLSKSQQGNQKRPAPSRQIKALAAANQAKEKAEKEQERREQQKRELEKKRHENSKRLMHEEEKRKTDMIEDLNKKRKAAEARVISAKKLVVRQASTNGHTREIQMRDHETTSMKDNRQSVKRALNEADDNVINTGLQDTKRQRISEQSDSISAVPHAGSTIISKPVRVSLQKKSLFGHPGEPGYKKPGTTTMAKPGPVVDTVKFSTEPIRFAVTSTSTTTASTIQEPAKLHNLPPSELIELPEINSDYSDSDDDEPAQKDAFERPNWAETPELRKLLRKQQRIDPDDVFGPIPPLQMEEIFKGKERALARFRPRSSSANWSGNDKLSAEEVTDYARAMGYKN</sequence>
<organism evidence="10 11">
    <name type="scientific">Taphrina deformans (strain PYCC 5710 / ATCC 11124 / CBS 356.35 / IMI 108563 / JCM 9778 / NBRC 8474)</name>
    <name type="common">Peach leaf curl fungus</name>
    <name type="synonym">Lalaria deformans</name>
    <dbReference type="NCBI Taxonomy" id="1097556"/>
    <lineage>
        <taxon>Eukaryota</taxon>
        <taxon>Fungi</taxon>
        <taxon>Dikarya</taxon>
        <taxon>Ascomycota</taxon>
        <taxon>Taphrinomycotina</taxon>
        <taxon>Taphrinomycetes</taxon>
        <taxon>Taphrinales</taxon>
        <taxon>Taphrinaceae</taxon>
        <taxon>Taphrina</taxon>
    </lineage>
</organism>
<gene>
    <name evidence="10" type="ORF">TAPDE_004858</name>
</gene>
<evidence type="ECO:0000259" key="9">
    <source>
        <dbReference type="Pfam" id="PF03941"/>
    </source>
</evidence>
<feature type="compositionally biased region" description="Polar residues" evidence="8">
    <location>
        <begin position="646"/>
        <end position="655"/>
    </location>
</feature>
<feature type="compositionally biased region" description="Basic and acidic residues" evidence="8">
    <location>
        <begin position="361"/>
        <end position="370"/>
    </location>
</feature>
<feature type="region of interest" description="Disordered" evidence="8">
    <location>
        <begin position="93"/>
        <end position="122"/>
    </location>
</feature>
<feature type="region of interest" description="Disordered" evidence="8">
    <location>
        <begin position="675"/>
        <end position="736"/>
    </location>
</feature>
<dbReference type="PANTHER" id="PTHR13142">
    <property type="entry name" value="INNER CENTROMERE PROTEIN"/>
    <property type="match status" value="1"/>
</dbReference>
<evidence type="ECO:0000313" key="11">
    <source>
        <dbReference type="Proteomes" id="UP000013776"/>
    </source>
</evidence>
<keyword evidence="6" id="KW-0206">Cytoskeleton</keyword>
<keyword evidence="4" id="KW-0963">Cytoplasm</keyword>
<dbReference type="GO" id="GO:0007059">
    <property type="term" value="P:chromosome segregation"/>
    <property type="evidence" value="ECO:0007669"/>
    <property type="project" value="UniProtKB-KW"/>
</dbReference>
<name>R4XF44_TAPDE</name>
<dbReference type="Gene3D" id="6.10.250.2990">
    <property type="match status" value="1"/>
</dbReference>
<comment type="similarity">
    <text evidence="3">Belongs to the INCENP family.</text>
</comment>
<dbReference type="STRING" id="1097556.R4XF44"/>
<evidence type="ECO:0000256" key="2">
    <source>
        <dbReference type="ARBA" id="ARBA00004186"/>
    </source>
</evidence>
<evidence type="ECO:0000256" key="8">
    <source>
        <dbReference type="SAM" id="MobiDB-lite"/>
    </source>
</evidence>
<feature type="compositionally biased region" description="Basic and acidic residues" evidence="8">
    <location>
        <begin position="542"/>
        <end position="554"/>
    </location>
</feature>
<feature type="region of interest" description="Disordered" evidence="8">
    <location>
        <begin position="481"/>
        <end position="568"/>
    </location>
</feature>